<dbReference type="PANTHER" id="PTHR13479:SF40">
    <property type="entry name" value="SMALL RIBOSOMAL SUBUNIT PROTEIN BS18M"/>
    <property type="match status" value="1"/>
</dbReference>
<dbReference type="SUPFAM" id="SSF46911">
    <property type="entry name" value="Ribosomal protein S18"/>
    <property type="match status" value="1"/>
</dbReference>
<dbReference type="AlphaFoldDB" id="A0A382HRR9"/>
<feature type="non-terminal residue" evidence="5">
    <location>
        <position position="104"/>
    </location>
</feature>
<evidence type="ECO:0000256" key="3">
    <source>
        <dbReference type="ARBA" id="ARBA00023274"/>
    </source>
</evidence>
<dbReference type="GO" id="GO:0070181">
    <property type="term" value="F:small ribosomal subunit rRNA binding"/>
    <property type="evidence" value="ECO:0007669"/>
    <property type="project" value="TreeGrafter"/>
</dbReference>
<dbReference type="Gene3D" id="4.10.640.10">
    <property type="entry name" value="Ribosomal protein S18"/>
    <property type="match status" value="1"/>
</dbReference>
<evidence type="ECO:0000313" key="5">
    <source>
        <dbReference type="EMBL" id="SVB89617.1"/>
    </source>
</evidence>
<evidence type="ECO:0000256" key="2">
    <source>
        <dbReference type="ARBA" id="ARBA00022980"/>
    </source>
</evidence>
<dbReference type="InterPro" id="IPR036870">
    <property type="entry name" value="Ribosomal_bS18_sf"/>
</dbReference>
<feature type="region of interest" description="Disordered" evidence="4">
    <location>
        <begin position="64"/>
        <end position="104"/>
    </location>
</feature>
<dbReference type="GO" id="GO:0006412">
    <property type="term" value="P:translation"/>
    <property type="evidence" value="ECO:0007669"/>
    <property type="project" value="InterPro"/>
</dbReference>
<proteinExistence type="inferred from homology"/>
<gene>
    <name evidence="5" type="ORF">METZ01_LOCUS242471</name>
</gene>
<feature type="compositionally biased region" description="Basic and acidic residues" evidence="4">
    <location>
        <begin position="73"/>
        <end position="86"/>
    </location>
</feature>
<organism evidence="5">
    <name type="scientific">marine metagenome</name>
    <dbReference type="NCBI Taxonomy" id="408172"/>
    <lineage>
        <taxon>unclassified sequences</taxon>
        <taxon>metagenomes</taxon>
        <taxon>ecological metagenomes</taxon>
    </lineage>
</organism>
<reference evidence="5" key="1">
    <citation type="submission" date="2018-05" db="EMBL/GenBank/DDBJ databases">
        <authorList>
            <person name="Lanie J.A."/>
            <person name="Ng W.-L."/>
            <person name="Kazmierczak K.M."/>
            <person name="Andrzejewski T.M."/>
            <person name="Davidsen T.M."/>
            <person name="Wayne K.J."/>
            <person name="Tettelin H."/>
            <person name="Glass J.I."/>
            <person name="Rusch D."/>
            <person name="Podicherti R."/>
            <person name="Tsui H.-C.T."/>
            <person name="Winkler M.E."/>
        </authorList>
    </citation>
    <scope>NUCLEOTIDE SEQUENCE</scope>
</reference>
<dbReference type="HAMAP" id="MF_00270">
    <property type="entry name" value="Ribosomal_bS18"/>
    <property type="match status" value="1"/>
</dbReference>
<dbReference type="PRINTS" id="PR00974">
    <property type="entry name" value="RIBOSOMALS18"/>
</dbReference>
<protein>
    <recommendedName>
        <fullName evidence="6">30S ribosomal protein S18</fullName>
    </recommendedName>
</protein>
<name>A0A382HRR9_9ZZZZ</name>
<evidence type="ECO:0000256" key="1">
    <source>
        <dbReference type="ARBA" id="ARBA00005589"/>
    </source>
</evidence>
<comment type="similarity">
    <text evidence="1">Belongs to the bacterial ribosomal protein bS18 family.</text>
</comment>
<accession>A0A382HRR9</accession>
<dbReference type="Pfam" id="PF01084">
    <property type="entry name" value="Ribosomal_S18"/>
    <property type="match status" value="1"/>
</dbReference>
<feature type="compositionally biased region" description="Pro residues" evidence="4">
    <location>
        <begin position="89"/>
        <end position="104"/>
    </location>
</feature>
<dbReference type="EMBL" id="UINC01062730">
    <property type="protein sequence ID" value="SVB89617.1"/>
    <property type="molecule type" value="Genomic_DNA"/>
</dbReference>
<evidence type="ECO:0000256" key="4">
    <source>
        <dbReference type="SAM" id="MobiDB-lite"/>
    </source>
</evidence>
<dbReference type="GO" id="GO:0022627">
    <property type="term" value="C:cytosolic small ribosomal subunit"/>
    <property type="evidence" value="ECO:0007669"/>
    <property type="project" value="TreeGrafter"/>
</dbReference>
<dbReference type="GO" id="GO:0003735">
    <property type="term" value="F:structural constituent of ribosome"/>
    <property type="evidence" value="ECO:0007669"/>
    <property type="project" value="InterPro"/>
</dbReference>
<sequence>MRRKRVSPLTIGKIEYVDYKDTDLLNKFLSERSKIKARHNSGNDAQQQRAVARAIKNAREMALMPYKAAVTTQRRERRNDDDRSDRASGPPPQPTTPPPGTEGE</sequence>
<dbReference type="PANTHER" id="PTHR13479">
    <property type="entry name" value="30S RIBOSOMAL PROTEIN S18"/>
    <property type="match status" value="1"/>
</dbReference>
<dbReference type="NCBIfam" id="TIGR00165">
    <property type="entry name" value="S18"/>
    <property type="match status" value="1"/>
</dbReference>
<evidence type="ECO:0008006" key="6">
    <source>
        <dbReference type="Google" id="ProtNLM"/>
    </source>
</evidence>
<dbReference type="InterPro" id="IPR001648">
    <property type="entry name" value="Ribosomal_bS18"/>
</dbReference>
<keyword evidence="3" id="KW-0687">Ribonucleoprotein</keyword>
<keyword evidence="2" id="KW-0689">Ribosomal protein</keyword>